<evidence type="ECO:0000259" key="1">
    <source>
        <dbReference type="Pfam" id="PF24809"/>
    </source>
</evidence>
<feature type="domain" description="DUF7708" evidence="1">
    <location>
        <begin position="10"/>
        <end position="78"/>
    </location>
</feature>
<dbReference type="Proteomes" id="UP001055115">
    <property type="component" value="Unassembled WGS sequence"/>
</dbReference>
<accession>A0AA37UPN7</accession>
<evidence type="ECO:0000313" key="3">
    <source>
        <dbReference type="Proteomes" id="UP001055115"/>
    </source>
</evidence>
<evidence type="ECO:0000313" key="2">
    <source>
        <dbReference type="EMBL" id="GKT51135.1"/>
    </source>
</evidence>
<dbReference type="EMBL" id="BQXU01000045">
    <property type="protein sequence ID" value="GKT51135.1"/>
    <property type="molecule type" value="Genomic_DNA"/>
</dbReference>
<dbReference type="GeneID" id="73332118"/>
<protein>
    <recommendedName>
        <fullName evidence="1">DUF7708 domain-containing protein</fullName>
    </recommendedName>
</protein>
<proteinExistence type="predicted"/>
<comment type="caution">
    <text evidence="2">The sequence shown here is derived from an EMBL/GenBank/DDBJ whole genome shotgun (WGS) entry which is preliminary data.</text>
</comment>
<dbReference type="Pfam" id="PF24809">
    <property type="entry name" value="DUF7708"/>
    <property type="match status" value="1"/>
</dbReference>
<sequence>MFHETYSNNIELQQTLAIFYSDILKFLKEAYKFVSRSGWKVFFMTSWGRFQRRFDGIIDDLRAHEKLVDQTANAVGHSKMKKMREDVTALRQQQLERAPNT</sequence>
<reference evidence="2 3" key="1">
    <citation type="submission" date="2022-03" db="EMBL/GenBank/DDBJ databases">
        <title>Genome data of Colletotrichum spp.</title>
        <authorList>
            <person name="Utami Y.D."/>
            <person name="Hiruma K."/>
        </authorList>
    </citation>
    <scope>NUCLEOTIDE SEQUENCE [LARGE SCALE GENOMIC DNA]</scope>
    <source>
        <strain evidence="2 3">MAFF 239500</strain>
    </source>
</reference>
<gene>
    <name evidence="2" type="ORF">ColSpa_11316</name>
</gene>
<organism evidence="2 3">
    <name type="scientific">Colletotrichum spaethianum</name>
    <dbReference type="NCBI Taxonomy" id="700344"/>
    <lineage>
        <taxon>Eukaryota</taxon>
        <taxon>Fungi</taxon>
        <taxon>Dikarya</taxon>
        <taxon>Ascomycota</taxon>
        <taxon>Pezizomycotina</taxon>
        <taxon>Sordariomycetes</taxon>
        <taxon>Hypocreomycetidae</taxon>
        <taxon>Glomerellales</taxon>
        <taxon>Glomerellaceae</taxon>
        <taxon>Colletotrichum</taxon>
        <taxon>Colletotrichum spaethianum species complex</taxon>
    </lineage>
</organism>
<dbReference type="AlphaFoldDB" id="A0AA37UPN7"/>
<keyword evidence="3" id="KW-1185">Reference proteome</keyword>
<dbReference type="RefSeq" id="XP_049133485.1">
    <property type="nucleotide sequence ID" value="XM_049277528.1"/>
</dbReference>
<name>A0AA37UPN7_9PEZI</name>
<dbReference type="InterPro" id="IPR056125">
    <property type="entry name" value="DUF7708"/>
</dbReference>